<comment type="caution">
    <text evidence="2">The sequence shown here is derived from an EMBL/GenBank/DDBJ whole genome shotgun (WGS) entry which is preliminary data.</text>
</comment>
<keyword evidence="1" id="KW-0812">Transmembrane</keyword>
<reference evidence="2 3" key="1">
    <citation type="submission" date="2013-01" db="EMBL/GenBank/DDBJ databases">
        <authorList>
            <person name="Harkins D.M."/>
            <person name="Durkin A.S."/>
            <person name="Brinkac L.M."/>
            <person name="Haft D.H."/>
            <person name="Selengut J.D."/>
            <person name="Sanka R."/>
            <person name="DePew J."/>
            <person name="Purushe J."/>
            <person name="Galloway R.L."/>
            <person name="Vinetz J.M."/>
            <person name="Sutton G.G."/>
            <person name="Nierman W.C."/>
            <person name="Fouts D.E."/>
        </authorList>
    </citation>
    <scope>NUCLEOTIDE SEQUENCE [LARGE SCALE GENOMIC DNA]</scope>
    <source>
        <strain evidence="2 3">79601</strain>
    </source>
</reference>
<name>M6CTJ4_9LEPT</name>
<keyword evidence="1" id="KW-1133">Transmembrane helix</keyword>
<organism evidence="2 3">
    <name type="scientific">Leptospira alstonii serovar Sichuan str. 79601</name>
    <dbReference type="NCBI Taxonomy" id="1218565"/>
    <lineage>
        <taxon>Bacteria</taxon>
        <taxon>Pseudomonadati</taxon>
        <taxon>Spirochaetota</taxon>
        <taxon>Spirochaetia</taxon>
        <taxon>Leptospirales</taxon>
        <taxon>Leptospiraceae</taxon>
        <taxon>Leptospira</taxon>
    </lineage>
</organism>
<evidence type="ECO:0000313" key="3">
    <source>
        <dbReference type="Proteomes" id="UP000011988"/>
    </source>
</evidence>
<evidence type="ECO:0000313" key="2">
    <source>
        <dbReference type="EMBL" id="EMJ95262.1"/>
    </source>
</evidence>
<evidence type="ECO:0000256" key="1">
    <source>
        <dbReference type="SAM" id="Phobius"/>
    </source>
</evidence>
<protein>
    <submittedName>
        <fullName evidence="2">Uncharacterized protein</fullName>
    </submittedName>
</protein>
<sequence length="43" mass="5366">MKKKSFFVFFLNLIFNFIGKYYNILIFLNFVIRISLISVRFYF</sequence>
<keyword evidence="1" id="KW-0472">Membrane</keyword>
<accession>M6CTJ4</accession>
<dbReference type="EMBL" id="ANIK01000036">
    <property type="protein sequence ID" value="EMJ95262.1"/>
    <property type="molecule type" value="Genomic_DNA"/>
</dbReference>
<gene>
    <name evidence="2" type="ORF">LEP1GSC194_0991</name>
</gene>
<dbReference type="AlphaFoldDB" id="M6CTJ4"/>
<dbReference type="Proteomes" id="UP000011988">
    <property type="component" value="Unassembled WGS sequence"/>
</dbReference>
<proteinExistence type="predicted"/>
<dbReference type="PATRIC" id="fig|1218565.3.peg.2060"/>
<feature type="transmembrane region" description="Helical" evidence="1">
    <location>
        <begin position="21"/>
        <end position="42"/>
    </location>
</feature>